<dbReference type="Gene3D" id="3.40.50.10140">
    <property type="entry name" value="Toll/interleukin-1 receptor homology (TIR) domain"/>
    <property type="match status" value="1"/>
</dbReference>
<dbReference type="PATRIC" id="fig|1158607.3.peg.5168"/>
<dbReference type="InterPro" id="IPR035897">
    <property type="entry name" value="Toll_tir_struct_dom_sf"/>
</dbReference>
<evidence type="ECO:0000259" key="2">
    <source>
        <dbReference type="PROSITE" id="PS50104"/>
    </source>
</evidence>
<dbReference type="RefSeq" id="WP_010760113.1">
    <property type="nucleotide sequence ID" value="NZ_ASWD01000003.1"/>
</dbReference>
<proteinExistence type="predicted"/>
<evidence type="ECO:0000256" key="1">
    <source>
        <dbReference type="SAM" id="Coils"/>
    </source>
</evidence>
<keyword evidence="4" id="KW-1185">Reference proteome</keyword>
<feature type="coiled-coil region" evidence="1">
    <location>
        <begin position="3"/>
        <end position="37"/>
    </location>
</feature>
<reference evidence="3 4" key="1">
    <citation type="submission" date="2013-02" db="EMBL/GenBank/DDBJ databases">
        <title>The Genome Sequence of Enterococcus pallens BAA-351.</title>
        <authorList>
            <consortium name="The Broad Institute Genome Sequencing Platform"/>
            <consortium name="The Broad Institute Genome Sequencing Center for Infectious Disease"/>
            <person name="Earl A.M."/>
            <person name="Gilmore M.S."/>
            <person name="Lebreton F."/>
            <person name="Walker B."/>
            <person name="Young S.K."/>
            <person name="Zeng Q."/>
            <person name="Gargeya S."/>
            <person name="Fitzgerald M."/>
            <person name="Haas B."/>
            <person name="Abouelleil A."/>
            <person name="Alvarado L."/>
            <person name="Arachchi H.M."/>
            <person name="Berlin A.M."/>
            <person name="Chapman S.B."/>
            <person name="Dewar J."/>
            <person name="Goldberg J."/>
            <person name="Griggs A."/>
            <person name="Gujja S."/>
            <person name="Hansen M."/>
            <person name="Howarth C."/>
            <person name="Imamovic A."/>
            <person name="Larimer J."/>
            <person name="McCowan C."/>
            <person name="Murphy C."/>
            <person name="Neiman D."/>
            <person name="Pearson M."/>
            <person name="Priest M."/>
            <person name="Roberts A."/>
            <person name="Saif S."/>
            <person name="Shea T."/>
            <person name="Sisk P."/>
            <person name="Sykes S."/>
            <person name="Wortman J."/>
            <person name="Nusbaum C."/>
            <person name="Birren B."/>
        </authorList>
    </citation>
    <scope>NUCLEOTIDE SEQUENCE [LARGE SCALE GENOMIC DNA]</scope>
    <source>
        <strain evidence="3 4">ATCC BAA-351</strain>
    </source>
</reference>
<dbReference type="Pfam" id="PF13676">
    <property type="entry name" value="TIR_2"/>
    <property type="match status" value="1"/>
</dbReference>
<keyword evidence="1" id="KW-0175">Coiled coil</keyword>
<dbReference type="STRING" id="160454.RV10_GL005086"/>
<dbReference type="InterPro" id="IPR000157">
    <property type="entry name" value="TIR_dom"/>
</dbReference>
<evidence type="ECO:0000313" key="3">
    <source>
        <dbReference type="EMBL" id="EOH86745.1"/>
    </source>
</evidence>
<dbReference type="PROSITE" id="PS50104">
    <property type="entry name" value="TIR"/>
    <property type="match status" value="1"/>
</dbReference>
<dbReference type="eggNOG" id="COG4916">
    <property type="taxonomic scope" value="Bacteria"/>
</dbReference>
<protein>
    <recommendedName>
        <fullName evidence="2">TIR domain-containing protein</fullName>
    </recommendedName>
</protein>
<sequence>MSISSLQQKEKTLLNDINRLEKNLASEQKKASDADKKVADCQATISRSKVASTIRSKQRTIESETKKSVSAKSKVADISGKIAKKRRELGDTQVKLSKARTEENEKYQKDLKRSYDRQIIEMKQIQQEEIKVVQSGILTDPSLSDKEFDIFISYASEDSEYVDKLERSFKNADFSIWRDISSIGWGQSIRQSIDEGLAKSKFGIVVLSSKYIEKYWTGYELDGILNKESSTGRQMVLPLWHNVTKEEIDKKSPSLSNRLALDTRINSIDEILDAFKSLLE</sequence>
<dbReference type="SUPFAM" id="SSF52200">
    <property type="entry name" value="Toll/Interleukin receptor TIR domain"/>
    <property type="match status" value="1"/>
</dbReference>
<evidence type="ECO:0000313" key="4">
    <source>
        <dbReference type="Proteomes" id="UP000013782"/>
    </source>
</evidence>
<name>R2RTU7_9ENTE</name>
<gene>
    <name evidence="3" type="ORF">UAU_05191</name>
</gene>
<dbReference type="HOGENOM" id="CLU_086674_0_0_9"/>
<dbReference type="SMART" id="SM00255">
    <property type="entry name" value="TIR"/>
    <property type="match status" value="1"/>
</dbReference>
<accession>R2RTU7</accession>
<dbReference type="AlphaFoldDB" id="R2RTU7"/>
<dbReference type="Proteomes" id="UP000013782">
    <property type="component" value="Unassembled WGS sequence"/>
</dbReference>
<dbReference type="OrthoDB" id="7285215at2"/>
<feature type="domain" description="TIR" evidence="2">
    <location>
        <begin position="146"/>
        <end position="272"/>
    </location>
</feature>
<dbReference type="GO" id="GO:0007165">
    <property type="term" value="P:signal transduction"/>
    <property type="evidence" value="ECO:0007669"/>
    <property type="project" value="InterPro"/>
</dbReference>
<organism evidence="3 4">
    <name type="scientific">Enterococcus pallens ATCC BAA-351</name>
    <dbReference type="NCBI Taxonomy" id="1158607"/>
    <lineage>
        <taxon>Bacteria</taxon>
        <taxon>Bacillati</taxon>
        <taxon>Bacillota</taxon>
        <taxon>Bacilli</taxon>
        <taxon>Lactobacillales</taxon>
        <taxon>Enterococcaceae</taxon>
        <taxon>Enterococcus</taxon>
    </lineage>
</organism>
<dbReference type="EMBL" id="AJAQ01000050">
    <property type="protein sequence ID" value="EOH86745.1"/>
    <property type="molecule type" value="Genomic_DNA"/>
</dbReference>
<comment type="caution">
    <text evidence="3">The sequence shown here is derived from an EMBL/GenBank/DDBJ whole genome shotgun (WGS) entry which is preliminary data.</text>
</comment>